<gene>
    <name evidence="1" type="ORF">SAMN05444320_117104</name>
</gene>
<evidence type="ECO:0000313" key="2">
    <source>
        <dbReference type="Proteomes" id="UP000184501"/>
    </source>
</evidence>
<dbReference type="Proteomes" id="UP000184501">
    <property type="component" value="Unassembled WGS sequence"/>
</dbReference>
<organism evidence="1 2">
    <name type="scientific">Streptoalloteichus hindustanus</name>
    <dbReference type="NCBI Taxonomy" id="2017"/>
    <lineage>
        <taxon>Bacteria</taxon>
        <taxon>Bacillati</taxon>
        <taxon>Actinomycetota</taxon>
        <taxon>Actinomycetes</taxon>
        <taxon>Pseudonocardiales</taxon>
        <taxon>Pseudonocardiaceae</taxon>
        <taxon>Streptoalloteichus</taxon>
    </lineage>
</organism>
<dbReference type="EMBL" id="FQVN01000017">
    <property type="protein sequence ID" value="SHG97904.1"/>
    <property type="molecule type" value="Genomic_DNA"/>
</dbReference>
<proteinExistence type="predicted"/>
<dbReference type="RefSeq" id="WP_159447817.1">
    <property type="nucleotide sequence ID" value="NZ_FQVN01000017.1"/>
</dbReference>
<reference evidence="1 2" key="1">
    <citation type="submission" date="2016-11" db="EMBL/GenBank/DDBJ databases">
        <authorList>
            <person name="Jaros S."/>
            <person name="Januszkiewicz K."/>
            <person name="Wedrychowicz H."/>
        </authorList>
    </citation>
    <scope>NUCLEOTIDE SEQUENCE [LARGE SCALE GENOMIC DNA]</scope>
    <source>
        <strain evidence="1 2">DSM 44523</strain>
    </source>
</reference>
<accession>A0A1M5P7W4</accession>
<protein>
    <submittedName>
        <fullName evidence="1">Uncharacterized protein</fullName>
    </submittedName>
</protein>
<keyword evidence="2" id="KW-1185">Reference proteome</keyword>
<sequence length="108" mass="12669">MNVPPRWHLMSFYRIDDRGQRRLRHQRAIDDDDYWYIAPCGPQEYALALACEYFLDEQVPSGQRWVITVDVLTGERGQVTGRLCSMQVTVPPEDDLAPTEIRPRHHFV</sequence>
<evidence type="ECO:0000313" key="1">
    <source>
        <dbReference type="EMBL" id="SHG97904.1"/>
    </source>
</evidence>
<dbReference type="AlphaFoldDB" id="A0A1M5P7W4"/>
<name>A0A1M5P7W4_STRHI</name>
<dbReference type="STRING" id="2017.SAMN05444320_117104"/>